<organism evidence="2 3">
    <name type="scientific">Leishmania tarentolae</name>
    <name type="common">Sauroleishmania tarentolae</name>
    <dbReference type="NCBI Taxonomy" id="5689"/>
    <lineage>
        <taxon>Eukaryota</taxon>
        <taxon>Discoba</taxon>
        <taxon>Euglenozoa</taxon>
        <taxon>Kinetoplastea</taxon>
        <taxon>Metakinetoplastina</taxon>
        <taxon>Trypanosomatida</taxon>
        <taxon>Trypanosomatidae</taxon>
        <taxon>Leishmaniinae</taxon>
        <taxon>Leishmania</taxon>
        <taxon>lizard Leishmania</taxon>
    </lineage>
</organism>
<dbReference type="VEuPathDB" id="TriTrypDB:LtaPh_2822400"/>
<name>A0A640KKY0_LEITA</name>
<dbReference type="InterPro" id="IPR029063">
    <property type="entry name" value="SAM-dependent_MTases_sf"/>
</dbReference>
<accession>A0A640KKY0</accession>
<sequence length="243" mass="27749">MVPHQYRQQANMLALVSEHVKSLRALVYDACIVPMTSRWYREVLLECPMNSVMLDIGIGTAASLIANRDIIVSKKMTVTGVDYDLAYARSAQMNVAACGGQLQDLVRIEHADIHEYNKLHTKKFDILYFSGSFMIIPSKVEALRHCVQMLRRSVSQAPGGCNIFFTQTFERRTFIGEYITPLVKRILKAITTIDFGNVMYEDEFYAVLDEADVEIVRVKPINASYYRTQVLVMARPRVTMKHQ</sequence>
<dbReference type="OrthoDB" id="540004at2759"/>
<dbReference type="Pfam" id="PF13649">
    <property type="entry name" value="Methyltransf_25"/>
    <property type="match status" value="1"/>
</dbReference>
<keyword evidence="3" id="KW-1185">Reference proteome</keyword>
<evidence type="ECO:0000313" key="2">
    <source>
        <dbReference type="EMBL" id="GET90142.1"/>
    </source>
</evidence>
<protein>
    <recommendedName>
        <fullName evidence="1">Methyltransferase domain-containing protein</fullName>
    </recommendedName>
</protein>
<dbReference type="Proteomes" id="UP000419144">
    <property type="component" value="Unassembled WGS sequence"/>
</dbReference>
<dbReference type="InterPro" id="IPR041698">
    <property type="entry name" value="Methyltransf_25"/>
</dbReference>
<dbReference type="CDD" id="cd02440">
    <property type="entry name" value="AdoMet_MTases"/>
    <property type="match status" value="1"/>
</dbReference>
<dbReference type="AlphaFoldDB" id="A0A640KKY0"/>
<dbReference type="SUPFAM" id="SSF53335">
    <property type="entry name" value="S-adenosyl-L-methionine-dependent methyltransferases"/>
    <property type="match status" value="1"/>
</dbReference>
<gene>
    <name evidence="2" type="ORF">LtaPh_2822400</name>
</gene>
<comment type="caution">
    <text evidence="2">The sequence shown here is derived from an EMBL/GenBank/DDBJ whole genome shotgun (WGS) entry which is preliminary data.</text>
</comment>
<dbReference type="Gene3D" id="3.40.50.150">
    <property type="entry name" value="Vaccinia Virus protein VP39"/>
    <property type="match status" value="1"/>
</dbReference>
<reference evidence="2" key="1">
    <citation type="submission" date="2019-11" db="EMBL/GenBank/DDBJ databases">
        <title>Leishmania tarentolae CDS.</title>
        <authorList>
            <person name="Goto Y."/>
            <person name="Yamagishi J."/>
        </authorList>
    </citation>
    <scope>NUCLEOTIDE SEQUENCE [LARGE SCALE GENOMIC DNA]</scope>
    <source>
        <strain evidence="2">Parrot Tar II</strain>
    </source>
</reference>
<dbReference type="EMBL" id="BLBS01000039">
    <property type="protein sequence ID" value="GET90142.1"/>
    <property type="molecule type" value="Genomic_DNA"/>
</dbReference>
<feature type="domain" description="Methyltransferase" evidence="1">
    <location>
        <begin position="54"/>
        <end position="151"/>
    </location>
</feature>
<evidence type="ECO:0000313" key="3">
    <source>
        <dbReference type="Proteomes" id="UP000419144"/>
    </source>
</evidence>
<proteinExistence type="predicted"/>
<evidence type="ECO:0000259" key="1">
    <source>
        <dbReference type="Pfam" id="PF13649"/>
    </source>
</evidence>